<proteinExistence type="predicted"/>
<evidence type="ECO:0000313" key="1">
    <source>
        <dbReference type="EMBL" id="KVH95588.1"/>
    </source>
</evidence>
<gene>
    <name evidence="1" type="ORF">Ccrd_002303</name>
</gene>
<protein>
    <submittedName>
        <fullName evidence="1">Uncharacterized protein</fullName>
    </submittedName>
</protein>
<dbReference type="OMA" id="SISMFIM"/>
<evidence type="ECO:0000313" key="2">
    <source>
        <dbReference type="Proteomes" id="UP000243975"/>
    </source>
</evidence>
<organism evidence="1 2">
    <name type="scientific">Cynara cardunculus var. scolymus</name>
    <name type="common">Globe artichoke</name>
    <name type="synonym">Cynara scolymus</name>
    <dbReference type="NCBI Taxonomy" id="59895"/>
    <lineage>
        <taxon>Eukaryota</taxon>
        <taxon>Viridiplantae</taxon>
        <taxon>Streptophyta</taxon>
        <taxon>Embryophyta</taxon>
        <taxon>Tracheophyta</taxon>
        <taxon>Spermatophyta</taxon>
        <taxon>Magnoliopsida</taxon>
        <taxon>eudicotyledons</taxon>
        <taxon>Gunneridae</taxon>
        <taxon>Pentapetalae</taxon>
        <taxon>asterids</taxon>
        <taxon>campanulids</taxon>
        <taxon>Asterales</taxon>
        <taxon>Asteraceae</taxon>
        <taxon>Carduoideae</taxon>
        <taxon>Cardueae</taxon>
        <taxon>Carduinae</taxon>
        <taxon>Cynara</taxon>
    </lineage>
</organism>
<name>A0A103XRK2_CYNCS</name>
<keyword evidence="2" id="KW-1185">Reference proteome</keyword>
<accession>A0A103XRK2</accession>
<reference evidence="1 2" key="1">
    <citation type="journal article" date="2016" name="Sci. Rep.">
        <title>The genome sequence of the outbreeding globe artichoke constructed de novo incorporating a phase-aware low-pass sequencing strategy of F1 progeny.</title>
        <authorList>
            <person name="Scaglione D."/>
            <person name="Reyes-Chin-Wo S."/>
            <person name="Acquadro A."/>
            <person name="Froenicke L."/>
            <person name="Portis E."/>
            <person name="Beitel C."/>
            <person name="Tirone M."/>
            <person name="Mauro R."/>
            <person name="Lo Monaco A."/>
            <person name="Mauromicale G."/>
            <person name="Faccioli P."/>
            <person name="Cattivelli L."/>
            <person name="Rieseberg L."/>
            <person name="Michelmore R."/>
            <person name="Lanteri S."/>
        </authorList>
    </citation>
    <scope>NUCLEOTIDE SEQUENCE [LARGE SCALE GENOMIC DNA]</scope>
    <source>
        <strain evidence="1">2C</strain>
    </source>
</reference>
<dbReference type="EMBL" id="LEKV01004381">
    <property type="protein sequence ID" value="KVH95588.1"/>
    <property type="molecule type" value="Genomic_DNA"/>
</dbReference>
<dbReference type="Proteomes" id="UP000243975">
    <property type="component" value="Unassembled WGS sequence"/>
</dbReference>
<sequence length="124" mass="13838">MDKKLSLTRDGGIVPDRSLYDKSSISMFIMPDKEPGILPDKLLRFKSRTCSFLKFPNSGQIGPVRKLLLRSNNGGKLMISLYCNGKPLQLVFLILKNGKSGNGSSNEISLEIRLGHHQMATVRY</sequence>
<dbReference type="AlphaFoldDB" id="A0A103XRK2"/>
<comment type="caution">
    <text evidence="1">The sequence shown here is derived from an EMBL/GenBank/DDBJ whole genome shotgun (WGS) entry which is preliminary data.</text>
</comment>
<dbReference type="Gramene" id="KVH95588">
    <property type="protein sequence ID" value="KVH95588"/>
    <property type="gene ID" value="Ccrd_002303"/>
</dbReference>